<organism evidence="1 2">
    <name type="scientific">Lophiostoma macrostomum CBS 122681</name>
    <dbReference type="NCBI Taxonomy" id="1314788"/>
    <lineage>
        <taxon>Eukaryota</taxon>
        <taxon>Fungi</taxon>
        <taxon>Dikarya</taxon>
        <taxon>Ascomycota</taxon>
        <taxon>Pezizomycotina</taxon>
        <taxon>Dothideomycetes</taxon>
        <taxon>Pleosporomycetidae</taxon>
        <taxon>Pleosporales</taxon>
        <taxon>Lophiostomataceae</taxon>
        <taxon>Lophiostoma</taxon>
    </lineage>
</organism>
<proteinExistence type="predicted"/>
<reference evidence="1" key="1">
    <citation type="journal article" date="2020" name="Stud. Mycol.">
        <title>101 Dothideomycetes genomes: a test case for predicting lifestyles and emergence of pathogens.</title>
        <authorList>
            <person name="Haridas S."/>
            <person name="Albert R."/>
            <person name="Binder M."/>
            <person name="Bloem J."/>
            <person name="Labutti K."/>
            <person name="Salamov A."/>
            <person name="Andreopoulos B."/>
            <person name="Baker S."/>
            <person name="Barry K."/>
            <person name="Bills G."/>
            <person name="Bluhm B."/>
            <person name="Cannon C."/>
            <person name="Castanera R."/>
            <person name="Culley D."/>
            <person name="Daum C."/>
            <person name="Ezra D."/>
            <person name="Gonzalez J."/>
            <person name="Henrissat B."/>
            <person name="Kuo A."/>
            <person name="Liang C."/>
            <person name="Lipzen A."/>
            <person name="Lutzoni F."/>
            <person name="Magnuson J."/>
            <person name="Mondo S."/>
            <person name="Nolan M."/>
            <person name="Ohm R."/>
            <person name="Pangilinan J."/>
            <person name="Park H.-J."/>
            <person name="Ramirez L."/>
            <person name="Alfaro M."/>
            <person name="Sun H."/>
            <person name="Tritt A."/>
            <person name="Yoshinaga Y."/>
            <person name="Zwiers L.-H."/>
            <person name="Turgeon B."/>
            <person name="Goodwin S."/>
            <person name="Spatafora J."/>
            <person name="Crous P."/>
            <person name="Grigoriev I."/>
        </authorList>
    </citation>
    <scope>NUCLEOTIDE SEQUENCE</scope>
    <source>
        <strain evidence="1">CBS 122681</strain>
    </source>
</reference>
<dbReference type="AlphaFoldDB" id="A0A6A6T9J1"/>
<evidence type="ECO:0000313" key="1">
    <source>
        <dbReference type="EMBL" id="KAF2655538.1"/>
    </source>
</evidence>
<dbReference type="OrthoDB" id="3704005at2759"/>
<gene>
    <name evidence="1" type="ORF">K491DRAFT_421201</name>
</gene>
<name>A0A6A6T9J1_9PLEO</name>
<sequence length="124" mass="13203">MSQTRIFHTYPRWHILPTISLLYSNYELYRICTGTHPFISPRLEQAGITHRSLPGISELKAGLRGTNTKDGAGPAATVASGGGAGAGSGVGAGAGSGEEAPAWMYLNGVPIPSFEMLMRPFRRD</sequence>
<keyword evidence="2" id="KW-1185">Reference proteome</keyword>
<protein>
    <submittedName>
        <fullName evidence="1">Uncharacterized protein</fullName>
    </submittedName>
</protein>
<evidence type="ECO:0000313" key="2">
    <source>
        <dbReference type="Proteomes" id="UP000799324"/>
    </source>
</evidence>
<dbReference type="Proteomes" id="UP000799324">
    <property type="component" value="Unassembled WGS sequence"/>
</dbReference>
<accession>A0A6A6T9J1</accession>
<dbReference type="EMBL" id="MU004347">
    <property type="protein sequence ID" value="KAF2655538.1"/>
    <property type="molecule type" value="Genomic_DNA"/>
</dbReference>